<dbReference type="InterPro" id="IPR013762">
    <property type="entry name" value="Integrase-like_cat_sf"/>
</dbReference>
<keyword evidence="2" id="KW-0238">DNA-binding</keyword>
<evidence type="ECO:0000313" key="6">
    <source>
        <dbReference type="Proteomes" id="UP000194265"/>
    </source>
</evidence>
<dbReference type="SUPFAM" id="SSF56349">
    <property type="entry name" value="DNA breaking-rejoining enzymes"/>
    <property type="match status" value="1"/>
</dbReference>
<evidence type="ECO:0000256" key="3">
    <source>
        <dbReference type="ARBA" id="ARBA00023172"/>
    </source>
</evidence>
<protein>
    <submittedName>
        <fullName evidence="5">Site-specific recombinase, phage integrase family</fullName>
    </submittedName>
</protein>
<dbReference type="PANTHER" id="PTHR30349:SF64">
    <property type="entry name" value="PROPHAGE INTEGRASE INTD-RELATED"/>
    <property type="match status" value="1"/>
</dbReference>
<evidence type="ECO:0000313" key="5">
    <source>
        <dbReference type="EMBL" id="ARR02064.1"/>
    </source>
</evidence>
<dbReference type="GO" id="GO:0006310">
    <property type="term" value="P:DNA recombination"/>
    <property type="evidence" value="ECO:0007669"/>
    <property type="project" value="UniProtKB-KW"/>
</dbReference>
<accession>A0A1X9T0J6</accession>
<dbReference type="CDD" id="cd01189">
    <property type="entry name" value="INT_ICEBs1_C_like"/>
    <property type="match status" value="1"/>
</dbReference>
<dbReference type="InterPro" id="IPR010998">
    <property type="entry name" value="Integrase_recombinase_N"/>
</dbReference>
<dbReference type="PROSITE" id="PS51898">
    <property type="entry name" value="TYR_RECOMBINASE"/>
    <property type="match status" value="1"/>
</dbReference>
<dbReference type="STRING" id="1660074.CVIC8964_0649"/>
<dbReference type="RefSeq" id="WP_086333568.1">
    <property type="nucleotide sequence ID" value="NZ_CP018791.1"/>
</dbReference>
<dbReference type="Pfam" id="PF00589">
    <property type="entry name" value="Phage_integrase"/>
    <property type="match status" value="1"/>
</dbReference>
<dbReference type="Proteomes" id="UP000194265">
    <property type="component" value="Chromosome"/>
</dbReference>
<dbReference type="EMBL" id="CP018791">
    <property type="protein sequence ID" value="ARR02064.1"/>
    <property type="molecule type" value="Genomic_DNA"/>
</dbReference>
<dbReference type="GO" id="GO:0003677">
    <property type="term" value="F:DNA binding"/>
    <property type="evidence" value="ECO:0007669"/>
    <property type="project" value="UniProtKB-KW"/>
</dbReference>
<dbReference type="Gene3D" id="1.10.150.130">
    <property type="match status" value="1"/>
</dbReference>
<evidence type="ECO:0000259" key="4">
    <source>
        <dbReference type="PROSITE" id="PS51898"/>
    </source>
</evidence>
<evidence type="ECO:0000256" key="2">
    <source>
        <dbReference type="ARBA" id="ARBA00023125"/>
    </source>
</evidence>
<dbReference type="InterPro" id="IPR011010">
    <property type="entry name" value="DNA_brk_join_enz"/>
</dbReference>
<dbReference type="InterPro" id="IPR002104">
    <property type="entry name" value="Integrase_catalytic"/>
</dbReference>
<dbReference type="AlphaFoldDB" id="A0A1X9T0J6"/>
<name>A0A1X9T0J6_9BACT</name>
<dbReference type="OrthoDB" id="5391994at2"/>
<comment type="similarity">
    <text evidence="1">Belongs to the 'phage' integrase family.</text>
</comment>
<dbReference type="InterPro" id="IPR050090">
    <property type="entry name" value="Tyrosine_recombinase_XerCD"/>
</dbReference>
<gene>
    <name evidence="5" type="ORF">CVIC8964_0649</name>
</gene>
<organism evidence="5 6">
    <name type="scientific">Campylobacter vicugnae</name>
    <dbReference type="NCBI Taxonomy" id="1660076"/>
    <lineage>
        <taxon>Bacteria</taxon>
        <taxon>Pseudomonadati</taxon>
        <taxon>Campylobacterota</taxon>
        <taxon>Epsilonproteobacteria</taxon>
        <taxon>Campylobacterales</taxon>
        <taxon>Campylobacteraceae</taxon>
        <taxon>Campylobacter</taxon>
    </lineage>
</organism>
<reference evidence="5 6" key="1">
    <citation type="journal article" date="2017" name="Genome Biol. Evol.">
        <title>Comparative Genomic Analysis Identifies a Campylobacter Clade Deficient in Selenium Metabolism.</title>
        <authorList>
            <person name="Miller W.G."/>
            <person name="Yee E."/>
            <person name="Lopes B.S."/>
            <person name="Chapman M.H."/>
            <person name="Huynh S."/>
            <person name="Bono J.L."/>
            <person name="Parker C.T."/>
            <person name="Strachan N.J.C."/>
            <person name="Forbes K.J."/>
        </authorList>
    </citation>
    <scope>NUCLEOTIDE SEQUENCE [LARGE SCALE GENOMIC DNA]</scope>
    <source>
        <strain evidence="5 6">RM8964</strain>
    </source>
</reference>
<keyword evidence="3" id="KW-0233">DNA recombination</keyword>
<proteinExistence type="inferred from homology"/>
<dbReference type="Gene3D" id="1.10.443.10">
    <property type="entry name" value="Intergrase catalytic core"/>
    <property type="match status" value="1"/>
</dbReference>
<evidence type="ECO:0000256" key="1">
    <source>
        <dbReference type="ARBA" id="ARBA00008857"/>
    </source>
</evidence>
<sequence>MKGLKRSRNIYVRGKYLWIDYQEDCVRIRKSTGIKNSTLGFKFVKDNYERFLNDKERKKAKIDYYKLEDEHVTKSIEKKERDYELKLQSKKTSLDSIIDKDNNEYSFTYAMKFFLKEKQFLKKSSLEVYNALIKLIYEFLKSKNIYYIYDFKREDSIDFMSYLLEKNLSKSYIKISSMIFNRLFNIAIENCVIDKNPFFTPKVKEEKEKRPLNPFSLDEVKLLLENSDGILKNYLTVSFFTGARTGEILALTWRDIDFHKKEISITKSLSSKNRLDTPKTKSSYRVIDMLEIVEKELLSMKQTNLDDFIFKISRNRLKKMLDLLLDNLNIQQRTLYETRHTFASVMLSKGEEPLWVGCKMLGHKDLNETYKSYAKYLPKSVTNRAVFLKDLF</sequence>
<dbReference type="GO" id="GO:0015074">
    <property type="term" value="P:DNA integration"/>
    <property type="evidence" value="ECO:0007669"/>
    <property type="project" value="InterPro"/>
</dbReference>
<feature type="domain" description="Tyr recombinase" evidence="4">
    <location>
        <begin position="210"/>
        <end position="386"/>
    </location>
</feature>
<dbReference type="PANTHER" id="PTHR30349">
    <property type="entry name" value="PHAGE INTEGRASE-RELATED"/>
    <property type="match status" value="1"/>
</dbReference>